<feature type="region of interest" description="Disordered" evidence="1">
    <location>
        <begin position="92"/>
        <end position="158"/>
    </location>
</feature>
<evidence type="ECO:0000313" key="3">
    <source>
        <dbReference type="Proteomes" id="UP000765509"/>
    </source>
</evidence>
<dbReference type="AlphaFoldDB" id="A0A9Q3ETX5"/>
<dbReference type="Proteomes" id="UP000765509">
    <property type="component" value="Unassembled WGS sequence"/>
</dbReference>
<accession>A0A9Q3ETX5</accession>
<reference evidence="2" key="1">
    <citation type="submission" date="2021-03" db="EMBL/GenBank/DDBJ databases">
        <title>Draft genome sequence of rust myrtle Austropuccinia psidii MF-1, a brazilian biotype.</title>
        <authorList>
            <person name="Quecine M.C."/>
            <person name="Pachon D.M.R."/>
            <person name="Bonatelli M.L."/>
            <person name="Correr F.H."/>
            <person name="Franceschini L.M."/>
            <person name="Leite T.F."/>
            <person name="Margarido G.R.A."/>
            <person name="Almeida C.A."/>
            <person name="Ferrarezi J.A."/>
            <person name="Labate C.A."/>
        </authorList>
    </citation>
    <scope>NUCLEOTIDE SEQUENCE</scope>
    <source>
        <strain evidence="2">MF-1</strain>
    </source>
</reference>
<organism evidence="2 3">
    <name type="scientific">Austropuccinia psidii MF-1</name>
    <dbReference type="NCBI Taxonomy" id="1389203"/>
    <lineage>
        <taxon>Eukaryota</taxon>
        <taxon>Fungi</taxon>
        <taxon>Dikarya</taxon>
        <taxon>Basidiomycota</taxon>
        <taxon>Pucciniomycotina</taxon>
        <taxon>Pucciniomycetes</taxon>
        <taxon>Pucciniales</taxon>
        <taxon>Sphaerophragmiaceae</taxon>
        <taxon>Austropuccinia</taxon>
    </lineage>
</organism>
<evidence type="ECO:0000313" key="2">
    <source>
        <dbReference type="EMBL" id="MBW0528241.1"/>
    </source>
</evidence>
<feature type="compositionally biased region" description="Basic residues" evidence="1">
    <location>
        <begin position="129"/>
        <end position="144"/>
    </location>
</feature>
<dbReference type="EMBL" id="AVOT02034181">
    <property type="protein sequence ID" value="MBW0528241.1"/>
    <property type="molecule type" value="Genomic_DNA"/>
</dbReference>
<evidence type="ECO:0000256" key="1">
    <source>
        <dbReference type="SAM" id="MobiDB-lite"/>
    </source>
</evidence>
<comment type="caution">
    <text evidence="2">The sequence shown here is derived from an EMBL/GenBank/DDBJ whole genome shotgun (WGS) entry which is preliminary data.</text>
</comment>
<name>A0A9Q3ETX5_9BASI</name>
<proteinExistence type="predicted"/>
<keyword evidence="3" id="KW-1185">Reference proteome</keyword>
<gene>
    <name evidence="2" type="ORF">O181_067956</name>
</gene>
<protein>
    <submittedName>
        <fullName evidence="2">Uncharacterized protein</fullName>
    </submittedName>
</protein>
<sequence>MDFFTQQLKEAEFNHELTVKMKEKFIDLLFKYKNAFSTDKEPLGAMIGHEVDIILNVEKPYPPLLSRPAYPASPSTREALEVHMEERMDHGVPSQCYHIPPCETVGSTSSKPAPEASKDKPKGPQKNQKGPKNHQGKGKGKTNGHRTYPQGYRIPKFEPSAMDSVFNMARNLMEFTSKEQERMKRTFPRK</sequence>